<feature type="transmembrane region" description="Helical" evidence="7">
    <location>
        <begin position="65"/>
        <end position="90"/>
    </location>
</feature>
<feature type="transmembrane region" description="Helical" evidence="7">
    <location>
        <begin position="535"/>
        <end position="552"/>
    </location>
</feature>
<evidence type="ECO:0000256" key="3">
    <source>
        <dbReference type="ARBA" id="ARBA00022692"/>
    </source>
</evidence>
<evidence type="ECO:0000256" key="1">
    <source>
        <dbReference type="ARBA" id="ARBA00004651"/>
    </source>
</evidence>
<gene>
    <name evidence="9" type="ORF">SAMN04489717_3560</name>
</gene>
<feature type="transmembrane region" description="Helical" evidence="7">
    <location>
        <begin position="384"/>
        <end position="402"/>
    </location>
</feature>
<dbReference type="Pfam" id="PF03772">
    <property type="entry name" value="Competence"/>
    <property type="match status" value="1"/>
</dbReference>
<dbReference type="PANTHER" id="PTHR30619:SF1">
    <property type="entry name" value="RECOMBINATION PROTEIN 2"/>
    <property type="match status" value="1"/>
</dbReference>
<keyword evidence="2" id="KW-1003">Cell membrane</keyword>
<dbReference type="STRING" id="117157.SAMN04489717_3560"/>
<feature type="transmembrane region" description="Helical" evidence="7">
    <location>
        <begin position="316"/>
        <end position="332"/>
    </location>
</feature>
<dbReference type="InterPro" id="IPR052159">
    <property type="entry name" value="Competence_DNA_uptake"/>
</dbReference>
<dbReference type="InterPro" id="IPR035681">
    <property type="entry name" value="ComA-like_MBL"/>
</dbReference>
<organism evidence="9 10">
    <name type="scientific">Actinopolymorpha singaporensis</name>
    <dbReference type="NCBI Taxonomy" id="117157"/>
    <lineage>
        <taxon>Bacteria</taxon>
        <taxon>Bacillati</taxon>
        <taxon>Actinomycetota</taxon>
        <taxon>Actinomycetes</taxon>
        <taxon>Propionibacteriales</taxon>
        <taxon>Actinopolymorphaceae</taxon>
        <taxon>Actinopolymorpha</taxon>
    </lineage>
</organism>
<evidence type="ECO:0000259" key="8">
    <source>
        <dbReference type="SMART" id="SM00849"/>
    </source>
</evidence>
<feature type="domain" description="Metallo-beta-lactamase" evidence="8">
    <location>
        <begin position="578"/>
        <end position="778"/>
    </location>
</feature>
<dbReference type="SUPFAM" id="SSF56281">
    <property type="entry name" value="Metallo-hydrolase/oxidoreductase"/>
    <property type="match status" value="1"/>
</dbReference>
<dbReference type="CDD" id="cd07731">
    <property type="entry name" value="ComA-like_MBL-fold"/>
    <property type="match status" value="1"/>
</dbReference>
<evidence type="ECO:0000256" key="6">
    <source>
        <dbReference type="SAM" id="MobiDB-lite"/>
    </source>
</evidence>
<feature type="transmembrane region" description="Helical" evidence="7">
    <location>
        <begin position="506"/>
        <end position="528"/>
    </location>
</feature>
<keyword evidence="10" id="KW-1185">Reference proteome</keyword>
<dbReference type="NCBIfam" id="TIGR00360">
    <property type="entry name" value="ComEC_N-term"/>
    <property type="match status" value="1"/>
</dbReference>
<feature type="transmembrane region" description="Helical" evidence="7">
    <location>
        <begin position="422"/>
        <end position="446"/>
    </location>
</feature>
<accession>A0A1H1UBG0</accession>
<name>A0A1H1UBG0_9ACTN</name>
<dbReference type="SMART" id="SM00849">
    <property type="entry name" value="Lactamase_B"/>
    <property type="match status" value="1"/>
</dbReference>
<keyword evidence="3 7" id="KW-0812">Transmembrane</keyword>
<feature type="transmembrane region" description="Helical" evidence="7">
    <location>
        <begin position="102"/>
        <end position="122"/>
    </location>
</feature>
<dbReference type="PANTHER" id="PTHR30619">
    <property type="entry name" value="DNA INTERNALIZATION/COMPETENCE PROTEIN COMEC/REC2"/>
    <property type="match status" value="1"/>
</dbReference>
<evidence type="ECO:0000256" key="7">
    <source>
        <dbReference type="SAM" id="Phobius"/>
    </source>
</evidence>
<proteinExistence type="predicted"/>
<dbReference type="InterPro" id="IPR036866">
    <property type="entry name" value="RibonucZ/Hydroxyglut_hydro"/>
</dbReference>
<evidence type="ECO:0000313" key="9">
    <source>
        <dbReference type="EMBL" id="SDS69753.1"/>
    </source>
</evidence>
<feature type="transmembrane region" description="Helical" evidence="7">
    <location>
        <begin position="289"/>
        <end position="310"/>
    </location>
</feature>
<dbReference type="Proteomes" id="UP000198983">
    <property type="component" value="Chromosome I"/>
</dbReference>
<dbReference type="AlphaFoldDB" id="A0A1H1UBG0"/>
<feature type="region of interest" description="Disordered" evidence="6">
    <location>
        <begin position="695"/>
        <end position="716"/>
    </location>
</feature>
<dbReference type="InterPro" id="IPR004477">
    <property type="entry name" value="ComEC_N"/>
</dbReference>
<evidence type="ECO:0000313" key="10">
    <source>
        <dbReference type="Proteomes" id="UP000198983"/>
    </source>
</evidence>
<sequence>MTGPVRCTVTAPLLGAVTGGADRLLEVVRTSIRAGDNGTPTRHGVRAPVDARLVPVAVTGWLCTLVVPVAPVVPAAGGAVVAALAGVVLLGRRYQRRGALGLSAAVACLGAAVLTAVTLLHVSAARSGPVPVLAAEAAVATTELLVRTDPRVRSSPGHRSTYVVLEADVLRLTRRGVTTAVRTPVVVTGPATWSEVEVGQRVRAVTRFAPTDQGERAAAVLAARSAPALIARAGPLDRVASRLRAGLRAAVAGLPANERGLVPALVVGDVSRMPEQLEEDFRTAGLSHLTAVSGTNLTILLAFVLGAARWAGVRSWGLPLIGAGCAVGFVVLARPEPSVLRAAAMGVVGLAGLAVGSRRHGVPAVACAVLVLLMVDPWLGRTYGFALSVLATAGIVVLGPPFSEALARWLPRFAATAVGVPLAAQVACTPVVAVLSASVSAVAVVANMLVAPAVTPATVLGIAATLVSPVSLTGACVPGHLAGYAARWIVEIGTRAARMPGASLTWPSSALGVGVLTLLCVAAVVLAPRLLRRRGVTLALAGSLVAWIVHPVQPPASLGLLTGWPPTGWVVVACDVGQGDALVLRAGPRSAVVVDTGPDPAYVDRCLTSLGVRQVPYVLLTHFHSDHTTGLPGVARGRVVGEVGIRPGAATGDDARRVHDWADSAGVPVAAVAIGEERQVGALSWKVLGPAGRLAEPESRGVDAGSGDSEEGAAENDSSVVILARIQGISVLVTGDVEPTGQRRLLSSGADLHATVLKVPHHGSRYQDPDFLRAVGARIAMISVGADNDYGHPASSTIATLASAGARVVRTDQGGAMAVVKDGTGLGLVARSPPR</sequence>
<dbReference type="OrthoDB" id="7177610at2"/>
<evidence type="ECO:0000256" key="5">
    <source>
        <dbReference type="ARBA" id="ARBA00023136"/>
    </source>
</evidence>
<keyword evidence="5 7" id="KW-0472">Membrane</keyword>
<protein>
    <submittedName>
        <fullName evidence="9">Competence protein ComEC</fullName>
    </submittedName>
</protein>
<dbReference type="InterPro" id="IPR001279">
    <property type="entry name" value="Metallo-B-lactamas"/>
</dbReference>
<keyword evidence="4 7" id="KW-1133">Transmembrane helix</keyword>
<dbReference type="GO" id="GO:0005886">
    <property type="term" value="C:plasma membrane"/>
    <property type="evidence" value="ECO:0007669"/>
    <property type="project" value="UniProtKB-SubCell"/>
</dbReference>
<evidence type="ECO:0000256" key="4">
    <source>
        <dbReference type="ARBA" id="ARBA00022989"/>
    </source>
</evidence>
<comment type="subcellular location">
    <subcellularLocation>
        <location evidence="1">Cell membrane</location>
        <topology evidence="1">Multi-pass membrane protein</topology>
    </subcellularLocation>
</comment>
<dbReference type="EMBL" id="LT629732">
    <property type="protein sequence ID" value="SDS69753.1"/>
    <property type="molecule type" value="Genomic_DNA"/>
</dbReference>
<dbReference type="Gene3D" id="3.60.15.10">
    <property type="entry name" value="Ribonuclease Z/Hydroxyacylglutathione hydrolase-like"/>
    <property type="match status" value="1"/>
</dbReference>
<dbReference type="Pfam" id="PF00753">
    <property type="entry name" value="Lactamase_B"/>
    <property type="match status" value="1"/>
</dbReference>
<feature type="transmembrane region" description="Helical" evidence="7">
    <location>
        <begin position="339"/>
        <end position="356"/>
    </location>
</feature>
<evidence type="ECO:0000256" key="2">
    <source>
        <dbReference type="ARBA" id="ARBA00022475"/>
    </source>
</evidence>
<reference evidence="9 10" key="1">
    <citation type="submission" date="2016-10" db="EMBL/GenBank/DDBJ databases">
        <authorList>
            <person name="de Groot N.N."/>
        </authorList>
    </citation>
    <scope>NUCLEOTIDE SEQUENCE [LARGE SCALE GENOMIC DNA]</scope>
    <source>
        <strain evidence="9 10">DSM 22024</strain>
    </source>
</reference>